<dbReference type="Pfam" id="PF07494">
    <property type="entry name" value="Reg_prop"/>
    <property type="match status" value="1"/>
</dbReference>
<evidence type="ECO:0000259" key="1">
    <source>
        <dbReference type="Pfam" id="PF21544"/>
    </source>
</evidence>
<dbReference type="EMBL" id="FMMM01000031">
    <property type="protein sequence ID" value="SCQ20042.1"/>
    <property type="molecule type" value="Genomic_DNA"/>
</dbReference>
<dbReference type="InterPro" id="IPR015943">
    <property type="entry name" value="WD40/YVTN_repeat-like_dom_sf"/>
</dbReference>
<dbReference type="OrthoDB" id="9807410at2"/>
<dbReference type="SUPFAM" id="SSF101898">
    <property type="entry name" value="NHL repeat"/>
    <property type="match status" value="1"/>
</dbReference>
<accession>A0A1D3UIQ2</accession>
<dbReference type="Proteomes" id="UP000182057">
    <property type="component" value="Unassembled WGS sequence"/>
</dbReference>
<dbReference type="InterPro" id="IPR011110">
    <property type="entry name" value="Reg_prop"/>
</dbReference>
<protein>
    <submittedName>
        <fullName evidence="2">Two component regulator propeller</fullName>
    </submittedName>
</protein>
<reference evidence="2 3" key="1">
    <citation type="submission" date="2016-09" db="EMBL/GenBank/DDBJ databases">
        <authorList>
            <person name="Capua I."/>
            <person name="De Benedictis P."/>
            <person name="Joannis T."/>
            <person name="Lombin L.H."/>
            <person name="Cattoli G."/>
        </authorList>
    </citation>
    <scope>NUCLEOTIDE SEQUENCE [LARGE SCALE GENOMIC DNA]</scope>
    <source>
        <strain evidence="2 3">UB20</strain>
    </source>
</reference>
<evidence type="ECO:0000313" key="3">
    <source>
        <dbReference type="Proteomes" id="UP000182057"/>
    </source>
</evidence>
<proteinExistence type="predicted"/>
<dbReference type="InterPro" id="IPR048954">
    <property type="entry name" value="PorZ_N"/>
</dbReference>
<organism evidence="2 3">
    <name type="scientific">Tannerella forsythia</name>
    <name type="common">Bacteroides forsythus</name>
    <dbReference type="NCBI Taxonomy" id="28112"/>
    <lineage>
        <taxon>Bacteria</taxon>
        <taxon>Pseudomonadati</taxon>
        <taxon>Bacteroidota</taxon>
        <taxon>Bacteroidia</taxon>
        <taxon>Bacteroidales</taxon>
        <taxon>Tannerellaceae</taxon>
        <taxon>Tannerella</taxon>
    </lineage>
</organism>
<name>A0A1D3UIQ2_TANFO</name>
<gene>
    <name evidence="2" type="ORF">TFUB20_00909</name>
</gene>
<feature type="domain" description="PorZ N-terminal beta-propeller" evidence="1">
    <location>
        <begin position="44"/>
        <end position="194"/>
    </location>
</feature>
<dbReference type="Gene3D" id="2.130.10.10">
    <property type="entry name" value="YVTN repeat-like/Quinoprotein amine dehydrogenase"/>
    <property type="match status" value="2"/>
</dbReference>
<dbReference type="RefSeq" id="WP_052449111.1">
    <property type="nucleotide sequence ID" value="NZ_CAUQHC010000005.1"/>
</dbReference>
<dbReference type="Pfam" id="PF21544">
    <property type="entry name" value="PorZ_N_b_propeller"/>
    <property type="match status" value="1"/>
</dbReference>
<dbReference type="AlphaFoldDB" id="A0A1D3UIQ2"/>
<sequence>MNIRHLILFLLVISTSIRSQQHERWRTYLASYNTTAVAEAENDVYAMADGALYGYGKNDNSVKMYTKLNGLSDSDIKLIRYNMDVHMLMVVYSNGNIDLMNRDGMYNLPYLKNAGNIQDKTPNEINFVGEKAYLSTHFGIVVIDMKKKEVFESYKLGMKVYSSCLRGEMIYASTERGLYTASTKDNLMDFNNWKQLPIHDADLDKKKIVRIGIFQDKLCLCIPGAGLYYRNDDGQIIPLVKQIYIEGMTIQGDRLLAHTGGDLYIYTSLESPAETVSPGDVKDVSALKNTNTYWIASGTKGLIGIRRKNANSFETIVSGLNIEGPKRNYNDLMFIKKGKLLIAGGTYTPTARGYRAGTLMSYENGKWTNFDEGAAAKAIGYDIRDFLDIAVDPDDANHYFVSSFGEGVIEIKDNAFVQLYNHKNTPLRPALETEQEHYVRVGGICFDKNKNLWMTNCSAPNGIVVRTVDGTWKSLFFKGVSNATFIGRIMITSKGHKWVNVPRGNTGILVFDDNGTPTEPSDDKSNFFGTLKNARGEALNLNNIYCMAEDLNGGIWLGTDQGPIICSAPENAIKDPKNFFGSMIVRPNDDGSNGLFLSSEQINAIAVDGGNRKWIGTGSSGIFLINPTGTETIEHFTADNSPLLSDNILSIAIDHKTGEVFIGTDKGIISYLGTATEARSNYSDVYAFPNPVRPDFDGSVTITGLMADSNIKITDLNGNLIYQTKSAGGQATWNGRSHNGRRVAAGIYLVLASTPQGAESVVTKIAVVQ</sequence>
<evidence type="ECO:0000313" key="2">
    <source>
        <dbReference type="EMBL" id="SCQ20042.1"/>
    </source>
</evidence>